<evidence type="ECO:0000313" key="2">
    <source>
        <dbReference type="Proteomes" id="UP000509684"/>
    </source>
</evidence>
<dbReference type="InterPro" id="IPR010260">
    <property type="entry name" value="AlpA"/>
</dbReference>
<dbReference type="Pfam" id="PF05930">
    <property type="entry name" value="Phage_AlpA"/>
    <property type="match status" value="1"/>
</dbReference>
<accession>A0A7D5SNB4</accession>
<name>A0A7D5SNB4_9PROT</name>
<dbReference type="KEGG" id="acog:HWD57_11280"/>
<organism evidence="1 2">
    <name type="scientific">Candidatus Accumulibacter cognatus</name>
    <dbReference type="NCBI Taxonomy" id="2954383"/>
    <lineage>
        <taxon>Bacteria</taxon>
        <taxon>Pseudomonadati</taxon>
        <taxon>Pseudomonadota</taxon>
        <taxon>Betaproteobacteria</taxon>
        <taxon>Candidatus Accumulibacter</taxon>
    </lineage>
</organism>
<evidence type="ECO:0000313" key="1">
    <source>
        <dbReference type="EMBL" id="QLH50301.1"/>
    </source>
</evidence>
<dbReference type="EMBL" id="CP058708">
    <property type="protein sequence ID" value="QLH50301.1"/>
    <property type="molecule type" value="Genomic_DNA"/>
</dbReference>
<protein>
    <submittedName>
        <fullName evidence="1">AlpA family phage regulatory protein</fullName>
    </submittedName>
</protein>
<reference evidence="1 2" key="1">
    <citation type="journal article" date="2019" name="Microbiome">
        <title>Annotated bacterial chromosomes from frame-shift-corrected long-read metagenomic data.</title>
        <authorList>
            <person name="Arumugam K."/>
            <person name="Bagci C."/>
            <person name="Bessarab I."/>
            <person name="Beier S."/>
            <person name="Buchfink B."/>
            <person name="Gorska A."/>
            <person name="Qiu G."/>
            <person name="Huson D.H."/>
            <person name="Williams R.B.H."/>
        </authorList>
    </citation>
    <scope>NUCLEOTIDE SEQUENCE [LARGE SCALE GENOMIC DNA]</scope>
    <source>
        <strain evidence="1">SSA1</strain>
    </source>
</reference>
<gene>
    <name evidence="1" type="ORF">HWD57_11280</name>
</gene>
<proteinExistence type="predicted"/>
<sequence>MNAKTRNIPAASIRSAIASASAIEAAFQDPAPVRVKEISIPDALKNFDSLPDSASVRLPVVKALKACSAATVWRLVKRGDLPSPRKLSQRITAWNVGELRKALAA</sequence>
<dbReference type="AlphaFoldDB" id="A0A7D5SNB4"/>
<dbReference type="Proteomes" id="UP000509684">
    <property type="component" value="Chromosome"/>
</dbReference>